<sequence length="1387" mass="152946">MSSEDKQEAGAPVVPDIVVQKTEPIQEPSTSPSSPVPGEFKDKRERNHGLPEWYKVGWTAFSELPDPAFEENVDGFKKELNDSTEAVAAKYSTARPDKPVEHTDMLSQYLSEAYYGEWYHNAGALFVAVASTWIQTKLGGGLMGCLVIGAFLGTYYQTSLRRMRRNIRDDIHREMMQTRLSNDLESAEWINNFMSKFWLIYEPNLSAQIISTADAILIESTPSFLDSIRLSTFTLGTKAPRIEAIKTYPRTEPNVVMMDWKVSFVPNDVTDLTPRDLESKVNPKIVLTIRVGKGMIGAGMPILLEDIAFSGNMRLKFKFYNEFPHIKTIEASFLDTPMIEYSLKPVGGETFGFDINNIPGLESFIKDQINATLGPMMYAPNVYTVDMTGNAASLDDKNGVVAVTLYSGSNLKAVDFFGSLDPYVSFHLGSVQNEALSVSKCIEDSSNPKWNESHYLLINTLNEELVFQVMDRNSGRKDTAVGTITVALKDLEETPSMEGLNLVVMRQGKPVGEIKADIRHFAVPKPEKKEDGTVLPLPESNSGILRFSVLDCQELGGGTKKGAFGLLKSDIDSYAVVTINGREKLRTKTFKRSANPTWNKFVDVFVANKDEVDISVTVWNANEFTDDTVMGRWNASYKAMQEEIEKDGHDYWNLKDGTGRIHLTATWKPVPMGAMDGSTSFADAPPIGVVRVKMHSAKDLKNVEALSGGKSDPYARILSGMMVRAQTDYILDNLDPVWNQALYVPVHSIREDLLLEVMDYNDIQKDKTLGITNLILKDIIQETMTEDDQVIYTGRDTLKRTVDLQNHEHTKTKGTLSYEVSFHPTLELAKEKDQAETDTEKEIKETAVGEQPPATDAAKPESEATNGSTEQTENGTPALPEKDIHGELIKYTADNKVDNIAYNHGILSVIVIQAKLQERERACASIMIDTNDAQYTTAPLKGTVLPFHETGDAFVKEMDFSHVTVQVREWSESEKERRVLGRVNLPVRDVLRKIAEDGYDHTVGASYPLLDCTGGSIQLGFKFKPIIHYQMDPAESLENQGNLTVTAVRAQNLKAADRSGTSDPYIVFHLDEAKVHKTEPIKKTLNPVFKNEKFTAPVMNRTVSVLKASVFDWEQIGSDTLLGECSIPFAGDVLESFGARDFELPLSNNAGSLTVRLLWQPQLLARKRTGTSLFSATTRIFTGAPQNALGASKTIVGGGIGAGGKVLGAGIDVLESGFSKLNVFGKSSSNDSAPPAATESFMTRSSMSTTSLQSSLQDAGNDAASIQTDGNSTYQITLVEGRNIKAMDRGGTSDPYARVRIGNKVAYKTKCIKKTLSPVWNESFLAKVDNGKLDIKVKDKNTLSDVDIGDVNVDLTQLMQSGAPYDGWLKLSPSDAGEIHVRIEAAS</sequence>
<evidence type="ECO:0000313" key="9">
    <source>
        <dbReference type="EMBL" id="ORX55786.1"/>
    </source>
</evidence>
<keyword evidence="3" id="KW-0445">Lipid transport</keyword>
<dbReference type="PANTHER" id="PTHR46980">
    <property type="entry name" value="TRICALBIN-1-RELATED"/>
    <property type="match status" value="1"/>
</dbReference>
<dbReference type="GO" id="GO:0061817">
    <property type="term" value="P:endoplasmic reticulum-plasma membrane tethering"/>
    <property type="evidence" value="ECO:0007669"/>
    <property type="project" value="InterPro"/>
</dbReference>
<dbReference type="EMBL" id="MCGT01000011">
    <property type="protein sequence ID" value="ORX55786.1"/>
    <property type="molecule type" value="Genomic_DNA"/>
</dbReference>
<comment type="caution">
    <text evidence="9">The sequence shown here is derived from an EMBL/GenBank/DDBJ whole genome shotgun (WGS) entry which is preliminary data.</text>
</comment>
<evidence type="ECO:0000256" key="3">
    <source>
        <dbReference type="ARBA" id="ARBA00023055"/>
    </source>
</evidence>
<feature type="domain" description="C2" evidence="7">
    <location>
        <begin position="526"/>
        <end position="653"/>
    </location>
</feature>
<dbReference type="Pfam" id="PF24920">
    <property type="entry name" value="C2_TCB1"/>
    <property type="match status" value="1"/>
</dbReference>
<reference evidence="9 10" key="1">
    <citation type="submission" date="2016-07" db="EMBL/GenBank/DDBJ databases">
        <title>Pervasive Adenine N6-methylation of Active Genes in Fungi.</title>
        <authorList>
            <consortium name="DOE Joint Genome Institute"/>
            <person name="Mondo S.J."/>
            <person name="Dannebaum R.O."/>
            <person name="Kuo R.C."/>
            <person name="Labutti K."/>
            <person name="Haridas S."/>
            <person name="Kuo A."/>
            <person name="Salamov A."/>
            <person name="Ahrendt S.R."/>
            <person name="Lipzen A."/>
            <person name="Sullivan W."/>
            <person name="Andreopoulos W.B."/>
            <person name="Clum A."/>
            <person name="Lindquist E."/>
            <person name="Daum C."/>
            <person name="Ramamoorthy G.K."/>
            <person name="Gryganskyi A."/>
            <person name="Culley D."/>
            <person name="Magnuson J.K."/>
            <person name="James T.Y."/>
            <person name="O'Malley M.A."/>
            <person name="Stajich J.E."/>
            <person name="Spatafora J.W."/>
            <person name="Visel A."/>
            <person name="Grigoriev I.V."/>
        </authorList>
    </citation>
    <scope>NUCLEOTIDE SEQUENCE [LARGE SCALE GENOMIC DNA]</scope>
    <source>
        <strain evidence="9 10">NRRL 3301</strain>
    </source>
</reference>
<feature type="domain" description="C2" evidence="7">
    <location>
        <begin position="379"/>
        <end position="501"/>
    </location>
</feature>
<feature type="domain" description="C2" evidence="7">
    <location>
        <begin position="1258"/>
        <end position="1369"/>
    </location>
</feature>
<dbReference type="Gene3D" id="2.60.40.150">
    <property type="entry name" value="C2 domain"/>
    <property type="match status" value="5"/>
</dbReference>
<keyword evidence="5" id="KW-0472">Membrane</keyword>
<evidence type="ECO:0000259" key="7">
    <source>
        <dbReference type="PROSITE" id="PS50004"/>
    </source>
</evidence>
<dbReference type="InterPro" id="IPR037761">
    <property type="entry name" value="C2A_Tricalbin"/>
</dbReference>
<feature type="compositionally biased region" description="Basic and acidic residues" evidence="6">
    <location>
        <begin position="828"/>
        <end position="847"/>
    </location>
</feature>
<dbReference type="CDD" id="cd21678">
    <property type="entry name" value="SMP_TCB"/>
    <property type="match status" value="1"/>
</dbReference>
<evidence type="ECO:0000256" key="4">
    <source>
        <dbReference type="ARBA" id="ARBA00023121"/>
    </source>
</evidence>
<dbReference type="GO" id="GO:0008289">
    <property type="term" value="F:lipid binding"/>
    <property type="evidence" value="ECO:0007669"/>
    <property type="project" value="UniProtKB-KW"/>
</dbReference>
<dbReference type="InterPro" id="IPR017147">
    <property type="entry name" value="Tricalbin"/>
</dbReference>
<organism evidence="9 10">
    <name type="scientific">Hesseltinella vesiculosa</name>
    <dbReference type="NCBI Taxonomy" id="101127"/>
    <lineage>
        <taxon>Eukaryota</taxon>
        <taxon>Fungi</taxon>
        <taxon>Fungi incertae sedis</taxon>
        <taxon>Mucoromycota</taxon>
        <taxon>Mucoromycotina</taxon>
        <taxon>Mucoromycetes</taxon>
        <taxon>Mucorales</taxon>
        <taxon>Cunninghamellaceae</taxon>
        <taxon>Hesseltinella</taxon>
    </lineage>
</organism>
<dbReference type="InterPro" id="IPR052455">
    <property type="entry name" value="Tricalbin_domain"/>
</dbReference>
<dbReference type="GO" id="GO:0006869">
    <property type="term" value="P:lipid transport"/>
    <property type="evidence" value="ECO:0007669"/>
    <property type="project" value="UniProtKB-KW"/>
</dbReference>
<evidence type="ECO:0000256" key="2">
    <source>
        <dbReference type="ARBA" id="ARBA00022448"/>
    </source>
</evidence>
<dbReference type="SUPFAM" id="SSF49562">
    <property type="entry name" value="C2 domain (Calcium/lipid-binding domain, CaLB)"/>
    <property type="match status" value="5"/>
</dbReference>
<dbReference type="CDD" id="cd00030">
    <property type="entry name" value="C2"/>
    <property type="match status" value="1"/>
</dbReference>
<dbReference type="Pfam" id="PF00168">
    <property type="entry name" value="C2"/>
    <property type="match status" value="5"/>
</dbReference>
<dbReference type="GO" id="GO:0016020">
    <property type="term" value="C:membrane"/>
    <property type="evidence" value="ECO:0007669"/>
    <property type="project" value="UniProtKB-SubCell"/>
</dbReference>
<dbReference type="InterPro" id="IPR000008">
    <property type="entry name" value="C2_dom"/>
</dbReference>
<dbReference type="PROSITE" id="PS50004">
    <property type="entry name" value="C2"/>
    <property type="match status" value="5"/>
</dbReference>
<dbReference type="CDD" id="cd04044">
    <property type="entry name" value="C2A_Tricalbin-like"/>
    <property type="match status" value="1"/>
</dbReference>
<dbReference type="GO" id="GO:0071944">
    <property type="term" value="C:cell periphery"/>
    <property type="evidence" value="ECO:0007669"/>
    <property type="project" value="UniProtKB-ARBA"/>
</dbReference>
<dbReference type="Pfam" id="PF25669">
    <property type="entry name" value="SMP_MUG190-like"/>
    <property type="match status" value="2"/>
</dbReference>
<dbReference type="OrthoDB" id="1029639at2759"/>
<evidence type="ECO:0000256" key="1">
    <source>
        <dbReference type="ARBA" id="ARBA00004370"/>
    </source>
</evidence>
<dbReference type="PIRSF" id="PIRSF037232">
    <property type="entry name" value="Tricalbin"/>
    <property type="match status" value="1"/>
</dbReference>
<dbReference type="InterPro" id="IPR056910">
    <property type="entry name" value="TCB1-3_C2"/>
</dbReference>
<feature type="domain" description="C2" evidence="7">
    <location>
        <begin position="1021"/>
        <end position="1144"/>
    </location>
</feature>
<evidence type="ECO:0008006" key="11">
    <source>
        <dbReference type="Google" id="ProtNLM"/>
    </source>
</evidence>
<dbReference type="InterPro" id="IPR035892">
    <property type="entry name" value="C2_domain_sf"/>
</dbReference>
<keyword evidence="10" id="KW-1185">Reference proteome</keyword>
<name>A0A1X2GKP0_9FUNG</name>
<feature type="domain" description="SMP-LTD" evidence="8">
    <location>
        <begin position="183"/>
        <end position="388"/>
    </location>
</feature>
<dbReference type="Proteomes" id="UP000242146">
    <property type="component" value="Unassembled WGS sequence"/>
</dbReference>
<evidence type="ECO:0000256" key="5">
    <source>
        <dbReference type="ARBA" id="ARBA00023136"/>
    </source>
</evidence>
<feature type="domain" description="C2" evidence="7">
    <location>
        <begin position="671"/>
        <end position="791"/>
    </location>
</feature>
<dbReference type="PANTHER" id="PTHR46980:SF2">
    <property type="entry name" value="TRICALBIN-1-RELATED"/>
    <property type="match status" value="1"/>
</dbReference>
<keyword evidence="4" id="KW-0446">Lipid-binding</keyword>
<feature type="compositionally biased region" description="Polar residues" evidence="6">
    <location>
        <begin position="863"/>
        <end position="875"/>
    </location>
</feature>
<gene>
    <name evidence="9" type="ORF">DM01DRAFT_1321135</name>
</gene>
<dbReference type="InterPro" id="IPR031468">
    <property type="entry name" value="SMP_LBD"/>
</dbReference>
<protein>
    <recommendedName>
        <fullName evidence="11">Tricalbin</fullName>
    </recommendedName>
</protein>
<keyword evidence="2" id="KW-0813">Transport</keyword>
<evidence type="ECO:0000259" key="8">
    <source>
        <dbReference type="PROSITE" id="PS51847"/>
    </source>
</evidence>
<dbReference type="STRING" id="101127.A0A1X2GKP0"/>
<evidence type="ECO:0000256" key="6">
    <source>
        <dbReference type="SAM" id="MobiDB-lite"/>
    </source>
</evidence>
<dbReference type="PROSITE" id="PS51847">
    <property type="entry name" value="SMP"/>
    <property type="match status" value="1"/>
</dbReference>
<evidence type="ECO:0000313" key="10">
    <source>
        <dbReference type="Proteomes" id="UP000242146"/>
    </source>
</evidence>
<proteinExistence type="predicted"/>
<feature type="region of interest" description="Disordered" evidence="6">
    <location>
        <begin position="1"/>
        <end position="45"/>
    </location>
</feature>
<comment type="subcellular location">
    <subcellularLocation>
        <location evidence="1">Membrane</location>
    </subcellularLocation>
</comment>
<accession>A0A1X2GKP0</accession>
<dbReference type="SMART" id="SM00239">
    <property type="entry name" value="C2"/>
    <property type="match status" value="6"/>
</dbReference>
<feature type="region of interest" description="Disordered" evidence="6">
    <location>
        <begin position="827"/>
        <end position="883"/>
    </location>
</feature>